<feature type="region of interest" description="Disordered" evidence="1">
    <location>
        <begin position="32"/>
        <end position="56"/>
    </location>
</feature>
<gene>
    <name evidence="2" type="ORF">DPMN_127364</name>
</gene>
<name>A0A9D4JYR6_DREPO</name>
<evidence type="ECO:0000256" key="1">
    <source>
        <dbReference type="SAM" id="MobiDB-lite"/>
    </source>
</evidence>
<dbReference type="AlphaFoldDB" id="A0A9D4JYR6"/>
<sequence length="56" mass="6504">MSFKSSPERILHDSRRKTIEKRFEKLIPEAEDKCPYSEGEGGSAKYESRKNCRIGQ</sequence>
<evidence type="ECO:0000313" key="3">
    <source>
        <dbReference type="Proteomes" id="UP000828390"/>
    </source>
</evidence>
<dbReference type="EMBL" id="JAIWYP010000005">
    <property type="protein sequence ID" value="KAH3825487.1"/>
    <property type="molecule type" value="Genomic_DNA"/>
</dbReference>
<evidence type="ECO:0000313" key="2">
    <source>
        <dbReference type="EMBL" id="KAH3825487.1"/>
    </source>
</evidence>
<protein>
    <submittedName>
        <fullName evidence="2">Uncharacterized protein</fullName>
    </submittedName>
</protein>
<reference evidence="2" key="1">
    <citation type="journal article" date="2019" name="bioRxiv">
        <title>The Genome of the Zebra Mussel, Dreissena polymorpha: A Resource for Invasive Species Research.</title>
        <authorList>
            <person name="McCartney M.A."/>
            <person name="Auch B."/>
            <person name="Kono T."/>
            <person name="Mallez S."/>
            <person name="Zhang Y."/>
            <person name="Obille A."/>
            <person name="Becker A."/>
            <person name="Abrahante J.E."/>
            <person name="Garbe J."/>
            <person name="Badalamenti J.P."/>
            <person name="Herman A."/>
            <person name="Mangelson H."/>
            <person name="Liachko I."/>
            <person name="Sullivan S."/>
            <person name="Sone E.D."/>
            <person name="Koren S."/>
            <person name="Silverstein K.A.T."/>
            <person name="Beckman K.B."/>
            <person name="Gohl D.M."/>
        </authorList>
    </citation>
    <scope>NUCLEOTIDE SEQUENCE</scope>
    <source>
        <strain evidence="2">Duluth1</strain>
        <tissue evidence="2">Whole animal</tissue>
    </source>
</reference>
<accession>A0A9D4JYR6</accession>
<reference evidence="2" key="2">
    <citation type="submission" date="2020-11" db="EMBL/GenBank/DDBJ databases">
        <authorList>
            <person name="McCartney M.A."/>
            <person name="Auch B."/>
            <person name="Kono T."/>
            <person name="Mallez S."/>
            <person name="Becker A."/>
            <person name="Gohl D.M."/>
            <person name="Silverstein K.A.T."/>
            <person name="Koren S."/>
            <person name="Bechman K.B."/>
            <person name="Herman A."/>
            <person name="Abrahante J.E."/>
            <person name="Garbe J."/>
        </authorList>
    </citation>
    <scope>NUCLEOTIDE SEQUENCE</scope>
    <source>
        <strain evidence="2">Duluth1</strain>
        <tissue evidence="2">Whole animal</tissue>
    </source>
</reference>
<feature type="non-terminal residue" evidence="2">
    <location>
        <position position="56"/>
    </location>
</feature>
<keyword evidence="3" id="KW-1185">Reference proteome</keyword>
<proteinExistence type="predicted"/>
<comment type="caution">
    <text evidence="2">The sequence shown here is derived from an EMBL/GenBank/DDBJ whole genome shotgun (WGS) entry which is preliminary data.</text>
</comment>
<organism evidence="2 3">
    <name type="scientific">Dreissena polymorpha</name>
    <name type="common">Zebra mussel</name>
    <name type="synonym">Mytilus polymorpha</name>
    <dbReference type="NCBI Taxonomy" id="45954"/>
    <lineage>
        <taxon>Eukaryota</taxon>
        <taxon>Metazoa</taxon>
        <taxon>Spiralia</taxon>
        <taxon>Lophotrochozoa</taxon>
        <taxon>Mollusca</taxon>
        <taxon>Bivalvia</taxon>
        <taxon>Autobranchia</taxon>
        <taxon>Heteroconchia</taxon>
        <taxon>Euheterodonta</taxon>
        <taxon>Imparidentia</taxon>
        <taxon>Neoheterodontei</taxon>
        <taxon>Myida</taxon>
        <taxon>Dreissenoidea</taxon>
        <taxon>Dreissenidae</taxon>
        <taxon>Dreissena</taxon>
    </lineage>
</organism>
<dbReference type="Proteomes" id="UP000828390">
    <property type="component" value="Unassembled WGS sequence"/>
</dbReference>